<dbReference type="OrthoDB" id="5574212at2"/>
<keyword evidence="3" id="KW-1185">Reference proteome</keyword>
<proteinExistence type="predicted"/>
<keyword evidence="1" id="KW-1133">Transmembrane helix</keyword>
<comment type="caution">
    <text evidence="2">The sequence shown here is derived from an EMBL/GenBank/DDBJ whole genome shotgun (WGS) entry which is preliminary data.</text>
</comment>
<dbReference type="AlphaFoldDB" id="A0A1V8M9V7"/>
<accession>A0A1V8M9V7</accession>
<evidence type="ECO:0000313" key="3">
    <source>
        <dbReference type="Proteomes" id="UP000191980"/>
    </source>
</evidence>
<gene>
    <name evidence="2" type="ORF">AU255_09620</name>
</gene>
<dbReference type="EMBL" id="LPUF01000001">
    <property type="protein sequence ID" value="OQK18083.1"/>
    <property type="molecule type" value="Genomic_DNA"/>
</dbReference>
<feature type="transmembrane region" description="Helical" evidence="1">
    <location>
        <begin position="155"/>
        <end position="173"/>
    </location>
</feature>
<keyword evidence="1" id="KW-0472">Membrane</keyword>
<name>A0A1V8M9V7_9GAMM</name>
<feature type="transmembrane region" description="Helical" evidence="1">
    <location>
        <begin position="99"/>
        <end position="120"/>
    </location>
</feature>
<evidence type="ECO:0000313" key="2">
    <source>
        <dbReference type="EMBL" id="OQK18083.1"/>
    </source>
</evidence>
<dbReference type="RefSeq" id="WP_080522686.1">
    <property type="nucleotide sequence ID" value="NZ_LPUF01000001.1"/>
</dbReference>
<dbReference type="Proteomes" id="UP000191980">
    <property type="component" value="Unassembled WGS sequence"/>
</dbReference>
<reference evidence="2 3" key="1">
    <citation type="submission" date="2015-12" db="EMBL/GenBank/DDBJ databases">
        <authorList>
            <person name="Shamseldin A."/>
            <person name="Moawad H."/>
            <person name="Abd El-Rahim W.M."/>
            <person name="Sadowsky M.J."/>
        </authorList>
    </citation>
    <scope>NUCLEOTIDE SEQUENCE [LARGE SCALE GENOMIC DNA]</scope>
    <source>
        <strain evidence="2 3">WF1</strain>
    </source>
</reference>
<evidence type="ECO:0000256" key="1">
    <source>
        <dbReference type="SAM" id="Phobius"/>
    </source>
</evidence>
<organism evidence="2 3">
    <name type="scientific">Methyloprofundus sedimenti</name>
    <dbReference type="NCBI Taxonomy" id="1420851"/>
    <lineage>
        <taxon>Bacteria</taxon>
        <taxon>Pseudomonadati</taxon>
        <taxon>Pseudomonadota</taxon>
        <taxon>Gammaproteobacteria</taxon>
        <taxon>Methylococcales</taxon>
        <taxon>Methylococcaceae</taxon>
        <taxon>Methyloprofundus</taxon>
    </lineage>
</organism>
<dbReference type="STRING" id="1420851.AU255_09620"/>
<feature type="transmembrane region" description="Helical" evidence="1">
    <location>
        <begin position="43"/>
        <end position="64"/>
    </location>
</feature>
<protein>
    <submittedName>
        <fullName evidence="2">Uncharacterized protein</fullName>
    </submittedName>
</protein>
<keyword evidence="1" id="KW-0812">Transmembrane</keyword>
<sequence>MKFKKVSLIEKVKRYLQKTPYERRNQKRYESDREMLIRVAKKFAILFLVILIFDTLLDWFLGLIDALLHLIHLGIEAIEYSIEIFLEHIFHANHHQSEIIIINGAIMIALYLAHRLYLVFPQLITRFKRNFLALWLKHKRRETFYWRSMPILYKIKWVCAYSFGTTLLLFFMLL</sequence>